<evidence type="ECO:0000313" key="7">
    <source>
        <dbReference type="EMBL" id="MES5149165.1"/>
    </source>
</evidence>
<evidence type="ECO:0000256" key="1">
    <source>
        <dbReference type="ARBA" id="ARBA00004196"/>
    </source>
</evidence>
<feature type="chain" id="PRO_5044548549" evidence="5">
    <location>
        <begin position="24"/>
        <end position="425"/>
    </location>
</feature>
<evidence type="ECO:0000313" key="11">
    <source>
        <dbReference type="Proteomes" id="UP001434419"/>
    </source>
</evidence>
<dbReference type="PROSITE" id="PS51257">
    <property type="entry name" value="PROKAR_LIPOPROTEIN"/>
    <property type="match status" value="1"/>
</dbReference>
<evidence type="ECO:0000256" key="5">
    <source>
        <dbReference type="SAM" id="SignalP"/>
    </source>
</evidence>
<dbReference type="EMBL" id="NKLP01000110">
    <property type="protein sequence ID" value="TDN31378.1"/>
    <property type="molecule type" value="Genomic_DNA"/>
</dbReference>
<protein>
    <submittedName>
        <fullName evidence="8">ABC transporter substrate-binding protein</fullName>
    </submittedName>
    <submittedName>
        <fullName evidence="6">Extracellular solute-binding protein</fullName>
    </submittedName>
</protein>
<dbReference type="InterPro" id="IPR006059">
    <property type="entry name" value="SBP"/>
</dbReference>
<dbReference type="EMBL" id="WBOB01000038">
    <property type="protein sequence ID" value="KAB1973067.1"/>
    <property type="molecule type" value="Genomic_DNA"/>
</dbReference>
<evidence type="ECO:0000256" key="4">
    <source>
        <dbReference type="ARBA" id="ARBA00022729"/>
    </source>
</evidence>
<comment type="subcellular location">
    <subcellularLocation>
        <location evidence="1">Cell envelope</location>
    </subcellularLocation>
</comment>
<dbReference type="SUPFAM" id="SSF53850">
    <property type="entry name" value="Periplasmic binding protein-like II"/>
    <property type="match status" value="1"/>
</dbReference>
<evidence type="ECO:0000256" key="3">
    <source>
        <dbReference type="ARBA" id="ARBA00022448"/>
    </source>
</evidence>
<reference evidence="6 10" key="2">
    <citation type="submission" date="2019-09" db="EMBL/GenBank/DDBJ databases">
        <title>Investigation of probiotic properties of different lactic acid bacteria.</title>
        <authorList>
            <person name="Jaomanjaka F."/>
            <person name="Blanc P."/>
        </authorList>
    </citation>
    <scope>NUCLEOTIDE SEQUENCE [LARGE SCALE GENOMIC DNA]</scope>
    <source>
        <strain evidence="6 10">BIO6272</strain>
    </source>
</reference>
<evidence type="ECO:0000313" key="6">
    <source>
        <dbReference type="EMBL" id="KAB1973067.1"/>
    </source>
</evidence>
<dbReference type="STRING" id="47770.GCA_001567095_01045"/>
<keyword evidence="3" id="KW-0813">Transport</keyword>
<comment type="caution">
    <text evidence="8">The sequence shown here is derived from an EMBL/GenBank/DDBJ whole genome shotgun (WGS) entry which is preliminary data.</text>
</comment>
<accession>A0A135YTP7</accession>
<gene>
    <name evidence="7" type="ORF">ABVC42_04385</name>
    <name evidence="8" type="ORF">CEE75_06140</name>
    <name evidence="6" type="ORF">F8251_07195</name>
</gene>
<sequence length="425" mass="47132">MTKKGLTKYLSIGAVTTAALFLAACSNQKSTTSAKNSKTEITMWHAMNGAQQKTLKQLTNKFEKENPNIKVKLENQGNYPQLQGKITSTQQNPNNLPTMTQAYPGWLYQAAQNKMLVNLTPYINNSTYGWGSVAKSNIRPELMKGAQINGVQYGIPFNKSIEVLTYNKTLLKKYGLKVPKTMAELKSVSKAIYEKSNHKIVGAGFDNLANYYVLGLKNEGQTFGRSIKLDSAASKKIINFYADGVRNGYFRTAGSERYLSGPFSNEKVAMYIGTSAGESYTKMGVGNKFTYGVAPRPGEYTISQGTDLYVFNHASKAQKNAAMKYMKFLTSKSSQLTWANETGYIPVNDNVLNSKEYLDSKMKLPSVLKDSMKHLYSVPVAKNSDSAYNGMNQIMENILIAANKHQNVNAQIKAGQQKLDSAWRQ</sequence>
<feature type="signal peptide" evidence="5">
    <location>
        <begin position="1"/>
        <end position="23"/>
    </location>
</feature>
<dbReference type="InterPro" id="IPR050490">
    <property type="entry name" value="Bact_solute-bd_prot1"/>
</dbReference>
<evidence type="ECO:0000256" key="2">
    <source>
        <dbReference type="ARBA" id="ARBA00008520"/>
    </source>
</evidence>
<name>A0A135YTP7_9LACO</name>
<dbReference type="AlphaFoldDB" id="A0A135YTP7"/>
<dbReference type="Gene3D" id="3.40.190.10">
    <property type="entry name" value="Periplasmic binding protein-like II"/>
    <property type="match status" value="1"/>
</dbReference>
<proteinExistence type="inferred from homology"/>
<organism evidence="8 9">
    <name type="scientific">Lactobacillus crispatus</name>
    <dbReference type="NCBI Taxonomy" id="47770"/>
    <lineage>
        <taxon>Bacteria</taxon>
        <taxon>Bacillati</taxon>
        <taxon>Bacillota</taxon>
        <taxon>Bacilli</taxon>
        <taxon>Lactobacillales</taxon>
        <taxon>Lactobacillaceae</taxon>
        <taxon>Lactobacillus</taxon>
    </lineage>
</organism>
<dbReference type="PANTHER" id="PTHR43649:SF31">
    <property type="entry name" value="SN-GLYCEROL-3-PHOSPHATE-BINDING PERIPLASMIC PROTEIN UGPB"/>
    <property type="match status" value="1"/>
</dbReference>
<keyword evidence="11" id="KW-1185">Reference proteome</keyword>
<keyword evidence="4 5" id="KW-0732">Signal</keyword>
<reference evidence="8 9" key="1">
    <citation type="submission" date="2017-06" db="EMBL/GenBank/DDBJ databases">
        <authorList>
            <person name="Swanenburg J."/>
            <person name="Kort R."/>
        </authorList>
    </citation>
    <scope>NUCLEOTIDE SEQUENCE [LARGE SCALE GENOMIC DNA]</scope>
    <source>
        <strain evidence="8 9">RL05</strain>
    </source>
</reference>
<dbReference type="Proteomes" id="UP001434419">
    <property type="component" value="Unassembled WGS sequence"/>
</dbReference>
<dbReference type="Pfam" id="PF13416">
    <property type="entry name" value="SBP_bac_8"/>
    <property type="match status" value="1"/>
</dbReference>
<comment type="similarity">
    <text evidence="2">Belongs to the bacterial solute-binding protein 1 family.</text>
</comment>
<evidence type="ECO:0000313" key="9">
    <source>
        <dbReference type="Proteomes" id="UP000295195"/>
    </source>
</evidence>
<dbReference type="PANTHER" id="PTHR43649">
    <property type="entry name" value="ARABINOSE-BINDING PROTEIN-RELATED"/>
    <property type="match status" value="1"/>
</dbReference>
<dbReference type="Proteomes" id="UP000295195">
    <property type="component" value="Unassembled WGS sequence"/>
</dbReference>
<dbReference type="GO" id="GO:0030313">
    <property type="term" value="C:cell envelope"/>
    <property type="evidence" value="ECO:0007669"/>
    <property type="project" value="UniProtKB-SubCell"/>
</dbReference>
<evidence type="ECO:0000313" key="10">
    <source>
        <dbReference type="Proteomes" id="UP000430323"/>
    </source>
</evidence>
<dbReference type="RefSeq" id="WP_005719600.1">
    <property type="nucleotide sequence ID" value="NZ_CAZZQD010000001.1"/>
</dbReference>
<dbReference type="EMBL" id="JBETVU010000012">
    <property type="protein sequence ID" value="MES5149165.1"/>
    <property type="molecule type" value="Genomic_DNA"/>
</dbReference>
<evidence type="ECO:0000313" key="8">
    <source>
        <dbReference type="EMBL" id="TDN31378.1"/>
    </source>
</evidence>
<dbReference type="Proteomes" id="UP000430323">
    <property type="component" value="Unassembled WGS sequence"/>
</dbReference>
<reference evidence="7" key="3">
    <citation type="submission" date="2024-06" db="EMBL/GenBank/DDBJ databases">
        <title>Vaginal Lactobacillus fatty acid response mechanisms reveal a metabolite-targeted strategy for bacterial vaginosis treatment.</title>
        <authorList>
            <person name="Zhu M."/>
            <person name="Blainey P.C."/>
            <person name="Bloom S.M."/>
            <person name="Kwon D.S."/>
        </authorList>
    </citation>
    <scope>NUCLEOTIDE SEQUENCE</scope>
    <source>
        <strain evidence="7">194_F1_1</strain>
    </source>
</reference>